<reference evidence="2 3" key="1">
    <citation type="submission" date="2018-12" db="EMBL/GenBank/DDBJ databases">
        <authorList>
            <consortium name="Pathogen Informatics"/>
        </authorList>
    </citation>
    <scope>NUCLEOTIDE SEQUENCE [LARGE SCALE GENOMIC DNA]</scope>
    <source>
        <strain evidence="2 3">NCTC8272</strain>
    </source>
</reference>
<protein>
    <submittedName>
        <fullName evidence="2">Uncharacterized protein</fullName>
    </submittedName>
</protein>
<feature type="transmembrane region" description="Helical" evidence="1">
    <location>
        <begin position="26"/>
        <end position="45"/>
    </location>
</feature>
<name>A0A447PKK5_SALET</name>
<accession>A0A447PKK5</accession>
<evidence type="ECO:0000256" key="1">
    <source>
        <dbReference type="SAM" id="Phobius"/>
    </source>
</evidence>
<dbReference type="EMBL" id="LR134149">
    <property type="protein sequence ID" value="VEA38896.1"/>
    <property type="molecule type" value="Genomic_DNA"/>
</dbReference>
<keyword evidence="1" id="KW-0472">Membrane</keyword>
<keyword evidence="1" id="KW-1133">Transmembrane helix</keyword>
<sequence>MGNIQGYGRIPETSQNSACTIVKNSIKLIFFFLHGIFVLLSSLLLNRHIPYVFII</sequence>
<organism evidence="2 3">
    <name type="scientific">Salmonella enterica I</name>
    <dbReference type="NCBI Taxonomy" id="59201"/>
    <lineage>
        <taxon>Bacteria</taxon>
        <taxon>Pseudomonadati</taxon>
        <taxon>Pseudomonadota</taxon>
        <taxon>Gammaproteobacteria</taxon>
        <taxon>Enterobacterales</taxon>
        <taxon>Enterobacteriaceae</taxon>
        <taxon>Salmonella</taxon>
    </lineage>
</organism>
<keyword evidence="1" id="KW-0812">Transmembrane</keyword>
<proteinExistence type="predicted"/>
<dbReference type="Proteomes" id="UP000277214">
    <property type="component" value="Chromosome 1"/>
</dbReference>
<dbReference type="AlphaFoldDB" id="A0A447PKK5"/>
<evidence type="ECO:0000313" key="2">
    <source>
        <dbReference type="EMBL" id="VEA38896.1"/>
    </source>
</evidence>
<gene>
    <name evidence="2" type="ORF">NCTC8272_02942</name>
</gene>
<evidence type="ECO:0000313" key="3">
    <source>
        <dbReference type="Proteomes" id="UP000277214"/>
    </source>
</evidence>